<dbReference type="Gene3D" id="1.10.510.10">
    <property type="entry name" value="Transferase(Phosphotransferase) domain 1"/>
    <property type="match status" value="1"/>
</dbReference>
<evidence type="ECO:0000256" key="2">
    <source>
        <dbReference type="ARBA" id="ARBA00022679"/>
    </source>
</evidence>
<evidence type="ECO:0000313" key="7">
    <source>
        <dbReference type="EMBL" id="KAG7284717.1"/>
    </source>
</evidence>
<protein>
    <recommendedName>
        <fullName evidence="6">Protein kinase domain-containing protein</fullName>
    </recommendedName>
</protein>
<gene>
    <name evidence="7" type="ORF">NEMBOFW57_009326</name>
</gene>
<dbReference type="AlphaFoldDB" id="A0AAD4HUQ2"/>
<dbReference type="InterPro" id="IPR011009">
    <property type="entry name" value="Kinase-like_dom_sf"/>
</dbReference>
<dbReference type="EMBL" id="JAHCVI010000005">
    <property type="protein sequence ID" value="KAG7284717.1"/>
    <property type="molecule type" value="Genomic_DNA"/>
</dbReference>
<dbReference type="Pfam" id="PF00069">
    <property type="entry name" value="Pkinase"/>
    <property type="match status" value="2"/>
</dbReference>
<evidence type="ECO:0000256" key="1">
    <source>
        <dbReference type="ARBA" id="ARBA00022527"/>
    </source>
</evidence>
<reference evidence="7" key="1">
    <citation type="submission" date="2023-02" db="EMBL/GenBank/DDBJ databases">
        <authorList>
            <person name="Palmer J.M."/>
        </authorList>
    </citation>
    <scope>NUCLEOTIDE SEQUENCE</scope>
    <source>
        <strain evidence="7">FW57</strain>
    </source>
</reference>
<dbReference type="SUPFAM" id="SSF56112">
    <property type="entry name" value="Protein kinase-like (PK-like)"/>
    <property type="match status" value="1"/>
</dbReference>
<keyword evidence="5" id="KW-0067">ATP-binding</keyword>
<evidence type="ECO:0000313" key="8">
    <source>
        <dbReference type="Proteomes" id="UP001197093"/>
    </source>
</evidence>
<dbReference type="GO" id="GO:0005524">
    <property type="term" value="F:ATP binding"/>
    <property type="evidence" value="ECO:0007669"/>
    <property type="project" value="UniProtKB-KW"/>
</dbReference>
<feature type="domain" description="Protein kinase" evidence="6">
    <location>
        <begin position="60"/>
        <end position="446"/>
    </location>
</feature>
<dbReference type="InterPro" id="IPR000719">
    <property type="entry name" value="Prot_kinase_dom"/>
</dbReference>
<dbReference type="Proteomes" id="UP001197093">
    <property type="component" value="Unassembled WGS sequence"/>
</dbReference>
<keyword evidence="4" id="KW-0418">Kinase</keyword>
<dbReference type="PROSITE" id="PS50011">
    <property type="entry name" value="PROTEIN_KINASE_DOM"/>
    <property type="match status" value="1"/>
</dbReference>
<keyword evidence="2" id="KW-0808">Transferase</keyword>
<keyword evidence="3" id="KW-0547">Nucleotide-binding</keyword>
<sequence length="452" mass="49972">MASSSRPQPIAAASQPPRVFPTSGFRLINPSDRVEEEQLPFYKREDYYPMRMGEVVGEHYQVVAKLGYGATSTVWLGRDLRDGKYWTLKVHINTLKHNQERVVYRHLASVQDMGDHPGMQHVRELHDSFTLTSQHGDHEVFVMTPLGMSLRTLQEMQPNHVFQKLLVTSSLNQVLIGLDYLHHAGVVHTGEYQNEDIACLCNSTIDKLNPTPDLHADNLLIAITDDAVLADVEEGEILEPAARKQDGDRFVYVSRYMLGGAGPLTICDFGQARIGSEHTGPAMPLPYRAPEVILKMEWGSPVDLWTVGLLAWGLLEPKALFDVYATESPELNDACHLAAMTALLGPPPPEFLQRSEEAGKYWSEDGEHHSNVLSNTKPTSFVLTVLVSLGTWKGPVPVPTGVSLESLVTSLEGEDKGAFLDLLSGLLCWLPEERLAAAQACRHAWLRGGGAE</sequence>
<dbReference type="PANTHER" id="PTHR45646">
    <property type="entry name" value="SERINE/THREONINE-PROTEIN KINASE DOA-RELATED"/>
    <property type="match status" value="1"/>
</dbReference>
<dbReference type="GO" id="GO:0004674">
    <property type="term" value="F:protein serine/threonine kinase activity"/>
    <property type="evidence" value="ECO:0007669"/>
    <property type="project" value="UniProtKB-KW"/>
</dbReference>
<keyword evidence="1" id="KW-0723">Serine/threonine-protein kinase</keyword>
<organism evidence="7 8">
    <name type="scientific">Staphylotrichum longicolle</name>
    <dbReference type="NCBI Taxonomy" id="669026"/>
    <lineage>
        <taxon>Eukaryota</taxon>
        <taxon>Fungi</taxon>
        <taxon>Dikarya</taxon>
        <taxon>Ascomycota</taxon>
        <taxon>Pezizomycotina</taxon>
        <taxon>Sordariomycetes</taxon>
        <taxon>Sordariomycetidae</taxon>
        <taxon>Sordariales</taxon>
        <taxon>Chaetomiaceae</taxon>
        <taxon>Staphylotrichum</taxon>
    </lineage>
</organism>
<evidence type="ECO:0000256" key="3">
    <source>
        <dbReference type="ARBA" id="ARBA00022741"/>
    </source>
</evidence>
<dbReference type="PANTHER" id="PTHR45646:SF11">
    <property type="entry name" value="SERINE_THREONINE-PROTEIN KINASE DOA"/>
    <property type="match status" value="1"/>
</dbReference>
<dbReference type="GO" id="GO:0005634">
    <property type="term" value="C:nucleus"/>
    <property type="evidence" value="ECO:0007669"/>
    <property type="project" value="TreeGrafter"/>
</dbReference>
<accession>A0AAD4HUQ2</accession>
<comment type="caution">
    <text evidence="7">The sequence shown here is derived from an EMBL/GenBank/DDBJ whole genome shotgun (WGS) entry which is preliminary data.</text>
</comment>
<dbReference type="SMART" id="SM00220">
    <property type="entry name" value="S_TKc"/>
    <property type="match status" value="1"/>
</dbReference>
<evidence type="ECO:0000256" key="4">
    <source>
        <dbReference type="ARBA" id="ARBA00022777"/>
    </source>
</evidence>
<evidence type="ECO:0000259" key="6">
    <source>
        <dbReference type="PROSITE" id="PS50011"/>
    </source>
</evidence>
<dbReference type="GO" id="GO:0043484">
    <property type="term" value="P:regulation of RNA splicing"/>
    <property type="evidence" value="ECO:0007669"/>
    <property type="project" value="TreeGrafter"/>
</dbReference>
<evidence type="ECO:0000256" key="5">
    <source>
        <dbReference type="ARBA" id="ARBA00022840"/>
    </source>
</evidence>
<name>A0AAD4HUQ2_9PEZI</name>
<dbReference type="Gene3D" id="3.30.200.20">
    <property type="entry name" value="Phosphorylase Kinase, domain 1"/>
    <property type="match status" value="1"/>
</dbReference>
<dbReference type="InterPro" id="IPR051175">
    <property type="entry name" value="CLK_kinases"/>
</dbReference>
<proteinExistence type="predicted"/>
<keyword evidence="8" id="KW-1185">Reference proteome</keyword>